<proteinExistence type="predicted"/>
<protein>
    <submittedName>
        <fullName evidence="1">Uncharacterized protein</fullName>
    </submittedName>
</protein>
<name>A0AAV3S270_LITER</name>
<evidence type="ECO:0000313" key="2">
    <source>
        <dbReference type="Proteomes" id="UP001454036"/>
    </source>
</evidence>
<accession>A0AAV3S270</accession>
<gene>
    <name evidence="1" type="ORF">LIER_33990</name>
</gene>
<dbReference type="AlphaFoldDB" id="A0AAV3S270"/>
<reference evidence="1 2" key="1">
    <citation type="submission" date="2024-01" db="EMBL/GenBank/DDBJ databases">
        <title>The complete chloroplast genome sequence of Lithospermum erythrorhizon: insights into the phylogenetic relationship among Boraginaceae species and the maternal lineages of purple gromwells.</title>
        <authorList>
            <person name="Okada T."/>
            <person name="Watanabe K."/>
        </authorList>
    </citation>
    <scope>NUCLEOTIDE SEQUENCE [LARGE SCALE GENOMIC DNA]</scope>
</reference>
<comment type="caution">
    <text evidence="1">The sequence shown here is derived from an EMBL/GenBank/DDBJ whole genome shotgun (WGS) entry which is preliminary data.</text>
</comment>
<dbReference type="Proteomes" id="UP001454036">
    <property type="component" value="Unassembled WGS sequence"/>
</dbReference>
<evidence type="ECO:0000313" key="1">
    <source>
        <dbReference type="EMBL" id="GAA0186702.1"/>
    </source>
</evidence>
<dbReference type="EMBL" id="BAABME010013961">
    <property type="protein sequence ID" value="GAA0186702.1"/>
    <property type="molecule type" value="Genomic_DNA"/>
</dbReference>
<organism evidence="1 2">
    <name type="scientific">Lithospermum erythrorhizon</name>
    <name type="common">Purple gromwell</name>
    <name type="synonym">Lithospermum officinale var. erythrorhizon</name>
    <dbReference type="NCBI Taxonomy" id="34254"/>
    <lineage>
        <taxon>Eukaryota</taxon>
        <taxon>Viridiplantae</taxon>
        <taxon>Streptophyta</taxon>
        <taxon>Embryophyta</taxon>
        <taxon>Tracheophyta</taxon>
        <taxon>Spermatophyta</taxon>
        <taxon>Magnoliopsida</taxon>
        <taxon>eudicotyledons</taxon>
        <taxon>Gunneridae</taxon>
        <taxon>Pentapetalae</taxon>
        <taxon>asterids</taxon>
        <taxon>lamiids</taxon>
        <taxon>Boraginales</taxon>
        <taxon>Boraginaceae</taxon>
        <taxon>Boraginoideae</taxon>
        <taxon>Lithospermeae</taxon>
        <taxon>Lithospermum</taxon>
    </lineage>
</organism>
<keyword evidence="2" id="KW-1185">Reference proteome</keyword>
<sequence>MKCMLEDDDNLLTDNRLHLKEVAESLTCCSYISSLIEPLEFVKEIGMPMHFEVSDPYRGHPCYIGDNHPTKKKIVAKIEGYDTIPLTANDKRI</sequence>